<dbReference type="EMBL" id="JANPWB010000011">
    <property type="protein sequence ID" value="KAJ1126045.1"/>
    <property type="molecule type" value="Genomic_DNA"/>
</dbReference>
<organism evidence="3 4">
    <name type="scientific">Pleurodeles waltl</name>
    <name type="common">Iberian ribbed newt</name>
    <dbReference type="NCBI Taxonomy" id="8319"/>
    <lineage>
        <taxon>Eukaryota</taxon>
        <taxon>Metazoa</taxon>
        <taxon>Chordata</taxon>
        <taxon>Craniata</taxon>
        <taxon>Vertebrata</taxon>
        <taxon>Euteleostomi</taxon>
        <taxon>Amphibia</taxon>
        <taxon>Batrachia</taxon>
        <taxon>Caudata</taxon>
        <taxon>Salamandroidea</taxon>
        <taxon>Salamandridae</taxon>
        <taxon>Pleurodelinae</taxon>
        <taxon>Pleurodeles</taxon>
    </lineage>
</organism>
<dbReference type="SUPFAM" id="SSF52540">
    <property type="entry name" value="P-loop containing nucleoside triphosphate hydrolases"/>
    <property type="match status" value="1"/>
</dbReference>
<accession>A0AAV7PD19</accession>
<keyword evidence="4" id="KW-1185">Reference proteome</keyword>
<dbReference type="Pfam" id="PF25496">
    <property type="entry name" value="URGCP"/>
    <property type="match status" value="1"/>
</dbReference>
<feature type="domain" description="VLIG-type G" evidence="2">
    <location>
        <begin position="680"/>
        <end position="925"/>
    </location>
</feature>
<dbReference type="PANTHER" id="PTHR14819">
    <property type="entry name" value="GTP-BINDING"/>
    <property type="match status" value="1"/>
</dbReference>
<evidence type="ECO:0000313" key="3">
    <source>
        <dbReference type="EMBL" id="KAJ1126045.1"/>
    </source>
</evidence>
<name>A0AAV7PD19_PLEWA</name>
<reference evidence="3" key="1">
    <citation type="journal article" date="2022" name="bioRxiv">
        <title>Sequencing and chromosome-scale assembly of the giantPleurodeles waltlgenome.</title>
        <authorList>
            <person name="Brown T."/>
            <person name="Elewa A."/>
            <person name="Iarovenko S."/>
            <person name="Subramanian E."/>
            <person name="Araus A.J."/>
            <person name="Petzold A."/>
            <person name="Susuki M."/>
            <person name="Suzuki K.-i.T."/>
            <person name="Hayashi T."/>
            <person name="Toyoda A."/>
            <person name="Oliveira C."/>
            <person name="Osipova E."/>
            <person name="Leigh N.D."/>
            <person name="Simon A."/>
            <person name="Yun M.H."/>
        </authorList>
    </citation>
    <scope>NUCLEOTIDE SEQUENCE</scope>
    <source>
        <strain evidence="3">20211129_DDA</strain>
        <tissue evidence="3">Liver</tissue>
    </source>
</reference>
<proteinExistence type="inferred from homology"/>
<dbReference type="PANTHER" id="PTHR14819:SF9">
    <property type="entry name" value="UP-REGULATOR OF CELL PROLIFERATION-LIKE"/>
    <property type="match status" value="1"/>
</dbReference>
<dbReference type="Proteomes" id="UP001066276">
    <property type="component" value="Chromosome 7"/>
</dbReference>
<dbReference type="GO" id="GO:0005525">
    <property type="term" value="F:GTP binding"/>
    <property type="evidence" value="ECO:0007669"/>
    <property type="project" value="InterPro"/>
</dbReference>
<dbReference type="PROSITE" id="PS51717">
    <property type="entry name" value="G_VLIG"/>
    <property type="match status" value="1"/>
</dbReference>
<dbReference type="Pfam" id="PF25974">
    <property type="entry name" value="URGCP_9th"/>
    <property type="match status" value="1"/>
</dbReference>
<gene>
    <name evidence="3" type="ORF">NDU88_004458</name>
</gene>
<dbReference type="InterPro" id="IPR052986">
    <property type="entry name" value="VLIG_GTPase"/>
</dbReference>
<dbReference type="Pfam" id="PF25683">
    <property type="entry name" value="URGCP_GTPase"/>
    <property type="match status" value="1"/>
</dbReference>
<comment type="similarity">
    <text evidence="1">Belongs to the TRAFAC class dynamin-like GTPase superfamily. Very large inducible GTPase (VLIG) family.</text>
</comment>
<dbReference type="InterPro" id="IPR030383">
    <property type="entry name" value="G_VLIG_dom"/>
</dbReference>
<dbReference type="Gene3D" id="3.40.50.300">
    <property type="entry name" value="P-loop containing nucleotide triphosphate hydrolases"/>
    <property type="match status" value="1"/>
</dbReference>
<protein>
    <recommendedName>
        <fullName evidence="2">VLIG-type G domain-containing protein</fullName>
    </recommendedName>
</protein>
<sequence>MDPHGSSPFGPLFSSLGVPPATCSLGVVDVLSSCPEVTGKGKEMAGTGVVDVLSSCPEVTGKGKEMAGTEKIKKVKEILSQLNLEKYADTKLSLRDVLETGLEDERSLNCLTLQDVPWRFLSKLLALNVTARDTSLKSIPADEHRDIEDCEKNNECTFDGDNLPSHSVNPLDVLCVLLYCSDSFLQQEILLKMSTCQFAVPLLLPPSDGTKCTLMLWAMRDMVRKWRPHSLRESRGFREESLVLIPMPTISFVRLGSCSLSKSRILNAILSPPQQHHDFFIHREMECGNVPRRLSDGLVEISWYFPGGREKSDIFPEPVAFTNLRGDIESHQLQFRFLTAVSSAVFIYIEDLGEREYKLLSDLKSGTKCYFIISSNEDKSKKSLNIITRLIRDLKISQSQILKKNRAINDAQFMLNLQSAILPLIKLSPTSVSVEGMADTARKQEIYVDEDCEQCKRGKDYAREITKDIQDIMGYKKEMMKLQGEPWKELAKTEKEYCRLKEQGKTNIEDYKSQLQMKILKLRREQNSFQLTDGLTKFISGIGFDSFEEKHYFLKWMKCELDSLARNSLCNLRDKYQKKLNNCNTDPKELAELDKIISGSSIGIEHFMREMGQFYEAECSLYREGKITGIYRQFMNLPGIAANLLLDGFPLELIDGDASNIPLQWVDDVLTELNSKVGRQCRMIVITVLGVQSTGKSTLLNTMFGLQFSVSSGRCTRGAFMLLMKVKEHQREELGCDFILIIDTEGLKAPELTTLEGSYEHDNELATLVVGLSDITIVNMAMENATEMKDILQIVVHAFLRMGTIGKKPNCQFVHQNISDISAHSQNMRDRKHLLEQLNAMTKAAAKMEKQNENMTFSDIMEYDPDKHNWYIPGLWHGVPPMAPVNVGYSENVQDFKKYLFQFIRERRIQGKATLDIPQFKEWIQSLWKAVKHENFIFSFRNSLVAEAYNQLSMKFSEWEWAFRKEMHLWVAKKETEIQNQSKEELNNNTQNTFKHESFQKHLSGEKAMLDSLQKYFESGIENLNFVERYKEDFKMSVKSLRNELEGYSLRRWDEAISIQKGKRKLKDLQEVYTITMEENVVRLLHDCRNRDAQLGDEELGREFAKMWEQTLSELQLSPLEKQQVHENMSLVLQKDFCTCSVPANLWDKTGLNLLNHGKGTFNVEKEHFDLPWYRSVKGLKEIIFHECWYKAKYLVKSLVDECHRFTTDKEQSKLDYSETYCRELLNIVNKCLQDPATSKLHTTARFQVDLKLHILGIAAPYFQRMHEDFISENDPLLRLGTFKAQYLSAFKDLYLQKDECQKRARDFCVLCLKPALMEHIYKNLGPEVVDDILSSGRSKEYSSRMFFQFTLLDNLLKENNFRNYVEYINNYECFVRVDMEPHVTPLQSREHIGVIGKKYPTERDILSSFKDCDIKKTFSRLTLKPQDELFKKVFGCGKQCRSVKPPVRLEVRHTPNTSQPSIDRRD</sequence>
<evidence type="ECO:0000256" key="1">
    <source>
        <dbReference type="ARBA" id="ARBA00006828"/>
    </source>
</evidence>
<dbReference type="InterPro" id="IPR027417">
    <property type="entry name" value="P-loop_NTPase"/>
</dbReference>
<dbReference type="InterPro" id="IPR057365">
    <property type="entry name" value="URGCP"/>
</dbReference>
<comment type="caution">
    <text evidence="3">The sequence shown here is derived from an EMBL/GenBank/DDBJ whole genome shotgun (WGS) entry which is preliminary data.</text>
</comment>
<dbReference type="InterPro" id="IPR058641">
    <property type="entry name" value="GVIN1_dom"/>
</dbReference>
<evidence type="ECO:0000313" key="4">
    <source>
        <dbReference type="Proteomes" id="UP001066276"/>
    </source>
</evidence>
<evidence type="ECO:0000259" key="2">
    <source>
        <dbReference type="PROSITE" id="PS51717"/>
    </source>
</evidence>